<proteinExistence type="inferred from homology"/>
<dbReference type="Pfam" id="PF00728">
    <property type="entry name" value="Glyco_hydro_20"/>
    <property type="match status" value="1"/>
</dbReference>
<feature type="coiled-coil region" evidence="5">
    <location>
        <begin position="470"/>
        <end position="497"/>
    </location>
</feature>
<comment type="catalytic activity">
    <reaction evidence="1">
        <text>Hydrolysis of terminal non-reducing N-acetyl-D-hexosamine residues in N-acetyl-beta-D-hexosaminides.</text>
        <dbReference type="EC" id="3.2.1.52"/>
    </reaction>
</comment>
<keyword evidence="9" id="KW-1185">Reference proteome</keyword>
<dbReference type="PANTHER" id="PTHR21040">
    <property type="entry name" value="BCDNA.GH04120"/>
    <property type="match status" value="1"/>
</dbReference>
<reference evidence="8 9" key="1">
    <citation type="journal article" date="2015" name="Genome Biol.">
        <title>Comparative genomics of Steinernema reveals deeply conserved gene regulatory networks.</title>
        <authorList>
            <person name="Dillman A.R."/>
            <person name="Macchietto M."/>
            <person name="Porter C.F."/>
            <person name="Rogers A."/>
            <person name="Williams B."/>
            <person name="Antoshechkin I."/>
            <person name="Lee M.M."/>
            <person name="Goodwin Z."/>
            <person name="Lu X."/>
            <person name="Lewis E.E."/>
            <person name="Goodrich-Blair H."/>
            <person name="Stock S.P."/>
            <person name="Adams B.J."/>
            <person name="Sternberg P.W."/>
            <person name="Mortazavi A."/>
        </authorList>
    </citation>
    <scope>NUCLEOTIDE SEQUENCE [LARGE SCALE GENOMIC DNA]</scope>
    <source>
        <strain evidence="8 9">ALL</strain>
    </source>
</reference>
<name>A0A4U5NT59_STECR</name>
<comment type="similarity">
    <text evidence="2">Belongs to the glycosyl hydrolase 20 family.</text>
</comment>
<dbReference type="GO" id="GO:0004563">
    <property type="term" value="F:beta-N-acetylhexosaminidase activity"/>
    <property type="evidence" value="ECO:0007669"/>
    <property type="project" value="UniProtKB-EC"/>
</dbReference>
<protein>
    <recommendedName>
        <fullName evidence="3">beta-N-acetylhexosaminidase</fullName>
        <ecNumber evidence="3">3.2.1.52</ecNumber>
    </recommendedName>
</protein>
<gene>
    <name evidence="8" type="ORF">L596_011228</name>
</gene>
<dbReference type="InterPro" id="IPR038901">
    <property type="entry name" value="HEXDC-like"/>
</dbReference>
<evidence type="ECO:0000256" key="4">
    <source>
        <dbReference type="ARBA" id="ARBA00022801"/>
    </source>
</evidence>
<evidence type="ECO:0000256" key="6">
    <source>
        <dbReference type="SAM" id="Phobius"/>
    </source>
</evidence>
<evidence type="ECO:0000256" key="5">
    <source>
        <dbReference type="SAM" id="Coils"/>
    </source>
</evidence>
<keyword evidence="6" id="KW-0812">Transmembrane</keyword>
<dbReference type="Gene3D" id="3.20.20.80">
    <property type="entry name" value="Glycosidases"/>
    <property type="match status" value="1"/>
</dbReference>
<sequence>MNESLRRLLQKSRWTVYTVLGTLVAATFLISASNLAYDGLGRFDAVFAMNQSVMEPMEVDEEAVGCDAFREKIVHFDLKGIPPKVAYYSEIFPLLEKLRVSGILMEYEDMFPFTSDLAVVARENAYTIEEIHEICRLAHQHHLEVIPLVQTFGHLEFVLKHERFSHLREVPLKIDTICPSDSRSHDLIHEMLKQIYRVHSEAINLTTIHIGADEAWSIAQDERCRQRLSSQLGNSTDRLKASHISSVAQFVKDQLGVPRVLVWNDMFDKVDWNLMNEYELGRLVVPNIWGYIPDVTREGYFPAGMFERYSHTFNKILFASAFKGANGVDQNFISMKRYMANLYSYVALCRANQEHIENRISGIILTGWQRYNHELPLCELLPVGIPTLVAELLLLNGNDYSVAEDSIIESALRFLKCDSSVFRATFSHNGHSYVSPVDTQFATCEFPGREIFVEIEKLRFVVWKIENFDQKRLTEEKKKILQEIDKIEENIKPLLEKYFYKPDIEEWLAVNFNKYRTFEDKGATPARLH</sequence>
<dbReference type="InterPro" id="IPR015883">
    <property type="entry name" value="Glyco_hydro_20_cat"/>
</dbReference>
<evidence type="ECO:0000313" key="8">
    <source>
        <dbReference type="EMBL" id="TKR86689.1"/>
    </source>
</evidence>
<dbReference type="Proteomes" id="UP000298663">
    <property type="component" value="Unassembled WGS sequence"/>
</dbReference>
<keyword evidence="6" id="KW-1133">Transmembrane helix</keyword>
<dbReference type="STRING" id="34508.A0A4U5NT59"/>
<feature type="domain" description="Glycoside hydrolase family 20 catalytic" evidence="7">
    <location>
        <begin position="122"/>
        <end position="271"/>
    </location>
</feature>
<evidence type="ECO:0000256" key="3">
    <source>
        <dbReference type="ARBA" id="ARBA00012663"/>
    </source>
</evidence>
<evidence type="ECO:0000259" key="7">
    <source>
        <dbReference type="Pfam" id="PF00728"/>
    </source>
</evidence>
<accession>A0A4U5NT59</accession>
<dbReference type="GO" id="GO:0005975">
    <property type="term" value="P:carbohydrate metabolic process"/>
    <property type="evidence" value="ECO:0007669"/>
    <property type="project" value="InterPro"/>
</dbReference>
<keyword evidence="5" id="KW-0175">Coiled coil</keyword>
<dbReference type="PANTHER" id="PTHR21040:SF12">
    <property type="entry name" value="BETA-N-ACETYLHEXOSAMINIDASE"/>
    <property type="match status" value="1"/>
</dbReference>
<dbReference type="CDD" id="cd06565">
    <property type="entry name" value="GH20_GcnA-like"/>
    <property type="match status" value="1"/>
</dbReference>
<dbReference type="SUPFAM" id="SSF51445">
    <property type="entry name" value="(Trans)glycosidases"/>
    <property type="match status" value="1"/>
</dbReference>
<dbReference type="EC" id="3.2.1.52" evidence="3"/>
<dbReference type="EMBL" id="AZBU02000003">
    <property type="protein sequence ID" value="TKR86689.1"/>
    <property type="molecule type" value="Genomic_DNA"/>
</dbReference>
<keyword evidence="4" id="KW-0378">Hydrolase</keyword>
<evidence type="ECO:0000256" key="2">
    <source>
        <dbReference type="ARBA" id="ARBA00006285"/>
    </source>
</evidence>
<evidence type="ECO:0000256" key="1">
    <source>
        <dbReference type="ARBA" id="ARBA00001231"/>
    </source>
</evidence>
<organism evidence="8 9">
    <name type="scientific">Steinernema carpocapsae</name>
    <name type="common">Entomopathogenic nematode</name>
    <dbReference type="NCBI Taxonomy" id="34508"/>
    <lineage>
        <taxon>Eukaryota</taxon>
        <taxon>Metazoa</taxon>
        <taxon>Ecdysozoa</taxon>
        <taxon>Nematoda</taxon>
        <taxon>Chromadorea</taxon>
        <taxon>Rhabditida</taxon>
        <taxon>Tylenchina</taxon>
        <taxon>Panagrolaimomorpha</taxon>
        <taxon>Strongyloidoidea</taxon>
        <taxon>Steinernematidae</taxon>
        <taxon>Steinernema</taxon>
    </lineage>
</organism>
<comment type="caution">
    <text evidence="8">The sequence shown here is derived from an EMBL/GenBank/DDBJ whole genome shotgun (WGS) entry which is preliminary data.</text>
</comment>
<dbReference type="AlphaFoldDB" id="A0A4U5NT59"/>
<reference evidence="8 9" key="2">
    <citation type="journal article" date="2019" name="G3 (Bethesda)">
        <title>Hybrid Assembly of the Genome of the Entomopathogenic Nematode Steinernema carpocapsae Identifies the X-Chromosome.</title>
        <authorList>
            <person name="Serra L."/>
            <person name="Macchietto M."/>
            <person name="Macias-Munoz A."/>
            <person name="McGill C.J."/>
            <person name="Rodriguez I.M."/>
            <person name="Rodriguez B."/>
            <person name="Murad R."/>
            <person name="Mortazavi A."/>
        </authorList>
    </citation>
    <scope>NUCLEOTIDE SEQUENCE [LARGE SCALE GENOMIC DNA]</scope>
    <source>
        <strain evidence="8 9">ALL</strain>
    </source>
</reference>
<evidence type="ECO:0000313" key="9">
    <source>
        <dbReference type="Proteomes" id="UP000298663"/>
    </source>
</evidence>
<feature type="transmembrane region" description="Helical" evidence="6">
    <location>
        <begin position="14"/>
        <end position="37"/>
    </location>
</feature>
<keyword evidence="6" id="KW-0472">Membrane</keyword>
<dbReference type="OrthoDB" id="10023921at2759"/>
<dbReference type="InterPro" id="IPR017853">
    <property type="entry name" value="GH"/>
</dbReference>